<sequence length="59" mass="6564">MYVASLVNNSTLQGTYRAQKHNICSATAGITSHLSDRHWAESQIAPLALEYPIHRTARI</sequence>
<dbReference type="RefSeq" id="WP_155807285.1">
    <property type="nucleotide sequence ID" value="NZ_JDFF01000013.1"/>
</dbReference>
<organism evidence="1 2">
    <name type="scientific">Porphyromonas catoniae ATCC 51270</name>
    <dbReference type="NCBI Taxonomy" id="887901"/>
    <lineage>
        <taxon>Bacteria</taxon>
        <taxon>Pseudomonadati</taxon>
        <taxon>Bacteroidota</taxon>
        <taxon>Bacteroidia</taxon>
        <taxon>Bacteroidales</taxon>
        <taxon>Porphyromonadaceae</taxon>
        <taxon>Porphyromonas</taxon>
    </lineage>
</organism>
<dbReference type="EMBL" id="JDFF01000013">
    <property type="protein sequence ID" value="EWC92429.1"/>
    <property type="molecule type" value="Genomic_DNA"/>
</dbReference>
<evidence type="ECO:0000313" key="1">
    <source>
        <dbReference type="EMBL" id="EWC92429.1"/>
    </source>
</evidence>
<evidence type="ECO:0000313" key="2">
    <source>
        <dbReference type="Proteomes" id="UP000023482"/>
    </source>
</evidence>
<dbReference type="PATRIC" id="fig|887901.3.peg.855"/>
<reference evidence="1 2" key="1">
    <citation type="submission" date="2014-01" db="EMBL/GenBank/DDBJ databases">
        <authorList>
            <person name="Durkin A.S."/>
            <person name="McCorrison J."/>
            <person name="Torralba M."/>
            <person name="Gillis M."/>
            <person name="Haft D.H."/>
            <person name="Methe B."/>
            <person name="Sutton G."/>
            <person name="Nelson K.E."/>
        </authorList>
    </citation>
    <scope>NUCLEOTIDE SEQUENCE [LARGE SCALE GENOMIC DNA]</scope>
    <source>
        <strain evidence="1 2">ATCC 51270</strain>
    </source>
</reference>
<dbReference type="AlphaFoldDB" id="Z4WY82"/>
<gene>
    <name evidence="1" type="ORF">HMPREF0636_0171</name>
</gene>
<name>Z4WY82_9PORP</name>
<keyword evidence="2" id="KW-1185">Reference proteome</keyword>
<protein>
    <submittedName>
        <fullName evidence="1">Uncharacterized protein</fullName>
    </submittedName>
</protein>
<accession>Z4WY82</accession>
<comment type="caution">
    <text evidence="1">The sequence shown here is derived from an EMBL/GenBank/DDBJ whole genome shotgun (WGS) entry which is preliminary data.</text>
</comment>
<dbReference type="Proteomes" id="UP000023482">
    <property type="component" value="Unassembled WGS sequence"/>
</dbReference>
<proteinExistence type="predicted"/>